<organism evidence="3 4">
    <name type="scientific">Membranihabitans marinus</name>
    <dbReference type="NCBI Taxonomy" id="1227546"/>
    <lineage>
        <taxon>Bacteria</taxon>
        <taxon>Pseudomonadati</taxon>
        <taxon>Bacteroidota</taxon>
        <taxon>Saprospiria</taxon>
        <taxon>Saprospirales</taxon>
        <taxon>Saprospiraceae</taxon>
        <taxon>Membranihabitans</taxon>
    </lineage>
</organism>
<dbReference type="AlphaFoldDB" id="A0A953HVF5"/>
<dbReference type="GO" id="GO:0016787">
    <property type="term" value="F:hydrolase activity"/>
    <property type="evidence" value="ECO:0007669"/>
    <property type="project" value="UniProtKB-KW"/>
</dbReference>
<evidence type="ECO:0000313" key="4">
    <source>
        <dbReference type="Proteomes" id="UP000753961"/>
    </source>
</evidence>
<dbReference type="PANTHER" id="PTHR47406">
    <property type="entry name" value="COAGULATION FACTOR 5/8 TYPE, C-TERMINAL"/>
    <property type="match status" value="1"/>
</dbReference>
<dbReference type="EMBL" id="JAHVHU010000012">
    <property type="protein sequence ID" value="MBY5959180.1"/>
    <property type="molecule type" value="Genomic_DNA"/>
</dbReference>
<feature type="signal peptide" evidence="2">
    <location>
        <begin position="1"/>
        <end position="23"/>
    </location>
</feature>
<evidence type="ECO:0000256" key="1">
    <source>
        <dbReference type="ARBA" id="ARBA00022801"/>
    </source>
</evidence>
<proteinExistence type="predicted"/>
<dbReference type="PANTHER" id="PTHR47406:SF2">
    <property type="entry name" value="ALPHA GLUCURONIDASE N-TERMINAL DOMAIN-CONTAINING PROTEIN"/>
    <property type="match status" value="1"/>
</dbReference>
<dbReference type="InterPro" id="IPR029018">
    <property type="entry name" value="Hex-like_dom2"/>
</dbReference>
<reference evidence="3" key="1">
    <citation type="submission" date="2021-06" db="EMBL/GenBank/DDBJ databases">
        <title>44 bacteria genomes isolated from Dapeng, Shenzhen.</title>
        <authorList>
            <person name="Zheng W."/>
            <person name="Yu S."/>
            <person name="Huang Y."/>
        </authorList>
    </citation>
    <scope>NUCLEOTIDE SEQUENCE</scope>
    <source>
        <strain evidence="3">DP5N28-2</strain>
    </source>
</reference>
<comment type="caution">
    <text evidence="3">The sequence shown here is derived from an EMBL/GenBank/DDBJ whole genome shotgun (WGS) entry which is preliminary data.</text>
</comment>
<dbReference type="PROSITE" id="PS51257">
    <property type="entry name" value="PROKAR_LIPOPROTEIN"/>
    <property type="match status" value="1"/>
</dbReference>
<dbReference type="Pfam" id="PF16126">
    <property type="entry name" value="DUF4838"/>
    <property type="match status" value="1"/>
</dbReference>
<gene>
    <name evidence="3" type="ORF">KUV50_13590</name>
</gene>
<accession>A0A953HVF5</accession>
<keyword evidence="4" id="KW-1185">Reference proteome</keyword>
<feature type="chain" id="PRO_5037176862" evidence="2">
    <location>
        <begin position="24"/>
        <end position="640"/>
    </location>
</feature>
<sequence length="640" mass="73303">MKSKNIKTYIPPFVVIFCLHILAASCGVDTEKQRPPFRLGNNDLNAIAISSNASEREKFAADELIDYFYKITDEKIPLIQIRDSIIPEGVIAVGNLAIESGIIARKELDSVTNDGFIIRINENNGVLCGWRDLGTVYGAYELLSRLGVKIYAQDCEIVPRKSIVMIPGMNLSIKPHYDLRSIFKMDVYYPGFQSYLKLGYSPNDDLGYHGDLGVPGERNWVHSASYLMPYQKFGKEHPEFFALKKDGQRYNGVGAPGHLCMSNMKMRAVGAERLLSLVEQQKDRSYFVVTAGDGGPQNWCQCAECKAFDAKPGVHMTDRLMDYVNYNARKVTEKFPDKKILTLAYGSASASPPERIGPDSNVMVMYAPLHRPEPNYDGECHSHGLDCFDNLWAKEDIESWLSFYPDNMYIFDYPRNYYRWYQPFGSFYAMVDKMNYYATKGIRGITFCVVPANFRNLFLYVMAQLLWEPDSNVEDLIDEFMSVYYGTAAPDIREYFDFMYNEIDVRDVHQHSEKSNPALVTPEFSNLALEMFERAQKAVAQDSVLLSRVEFEMFSVLWADIDQRNTLKNNLSIDLATHAKRFGELVRIAKEHKMINVGGRVGFKEWVQQVSPIRLQNELWYNDPAIDVFISDPENLFQYN</sequence>
<protein>
    <submittedName>
        <fullName evidence="3">DUF4838 domain-containing protein</fullName>
    </submittedName>
</protein>
<dbReference type="Gene3D" id="3.30.379.10">
    <property type="entry name" value="Chitobiase/beta-hexosaminidase domain 2-like"/>
    <property type="match status" value="1"/>
</dbReference>
<dbReference type="RefSeq" id="WP_222580719.1">
    <property type="nucleotide sequence ID" value="NZ_JAHVHU010000012.1"/>
</dbReference>
<keyword evidence="1" id="KW-0378">Hydrolase</keyword>
<name>A0A953HVF5_9BACT</name>
<keyword evidence="2" id="KW-0732">Signal</keyword>
<evidence type="ECO:0000313" key="3">
    <source>
        <dbReference type="EMBL" id="MBY5959180.1"/>
    </source>
</evidence>
<dbReference type="Proteomes" id="UP000753961">
    <property type="component" value="Unassembled WGS sequence"/>
</dbReference>
<dbReference type="GO" id="GO:0005975">
    <property type="term" value="P:carbohydrate metabolic process"/>
    <property type="evidence" value="ECO:0007669"/>
    <property type="project" value="UniProtKB-ARBA"/>
</dbReference>
<evidence type="ECO:0000256" key="2">
    <source>
        <dbReference type="SAM" id="SignalP"/>
    </source>
</evidence>
<dbReference type="InterPro" id="IPR032287">
    <property type="entry name" value="DUF4838"/>
</dbReference>
<dbReference type="SUPFAM" id="SSF55545">
    <property type="entry name" value="beta-N-acetylhexosaminidase-like domain"/>
    <property type="match status" value="1"/>
</dbReference>